<dbReference type="EMBL" id="QJKF01000001">
    <property type="protein sequence ID" value="PXX71087.1"/>
    <property type="molecule type" value="Genomic_DNA"/>
</dbReference>
<dbReference type="SUPFAM" id="SSF53613">
    <property type="entry name" value="Ribokinase-like"/>
    <property type="match status" value="1"/>
</dbReference>
<dbReference type="AlphaFoldDB" id="A0A318KB21"/>
<comment type="caution">
    <text evidence="4">The sequence shown here is derived from an EMBL/GenBank/DDBJ whole genome shotgun (WGS) entry which is preliminary data.</text>
</comment>
<dbReference type="Gene3D" id="3.40.1190.20">
    <property type="match status" value="1"/>
</dbReference>
<keyword evidence="5" id="KW-1185">Reference proteome</keyword>
<evidence type="ECO:0000259" key="3">
    <source>
        <dbReference type="Pfam" id="PF00294"/>
    </source>
</evidence>
<name>A0A318KB21_9NOCA</name>
<evidence type="ECO:0000256" key="1">
    <source>
        <dbReference type="ARBA" id="ARBA00022679"/>
    </source>
</evidence>
<evidence type="ECO:0000313" key="4">
    <source>
        <dbReference type="EMBL" id="PXX71087.1"/>
    </source>
</evidence>
<dbReference type="PANTHER" id="PTHR10584:SF166">
    <property type="entry name" value="RIBOKINASE"/>
    <property type="match status" value="1"/>
</dbReference>
<dbReference type="RefSeq" id="WP_040735384.1">
    <property type="nucleotide sequence ID" value="NZ_QJKF01000001.1"/>
</dbReference>
<accession>A0A318KB21</accession>
<sequence length="495" mass="53606">MAVHESHIVAVRSALQQLSKHRGLTPERLRTTEIDGGTLFALPAVQHRRGQLGGDEPEALISVVRELAQRLLATDRIIVDVELALRLFDTATVPNLDRAQLYGNELGTRRAYLVEHWDALHVAAGADDVPPIPTVRSLRATPERNAFTALARALAAGTAVTIVPAIAPVETRSRATRPVVTIIGDAVIDEVLRCERIPEPRRSTRSDRERIPGGKALYRAVAAARLGLDVRLLAAVGDDADGREILGYLQSENVDTELVRVVSDAPTSVVTVVIDADGVRSLVHKHPSTQCTEEHLRSPAVRAALAASSAVLLTFEQPGEIVELVLETIRTLRVRPIVLLHPAPADEPPRHLHRFLGLIDHLIGSPYELERVAQETGSAADTISRLRLLGVHSVCALEDFQASVHSDAVTAHIHRPSVGLEDTPSVRAVFSAALAYRFVTGTGPATEQDFRWAVAAMVAAHSGFATLRGAELIGEIDRIVRFAEEHHPGELLGEN</sequence>
<dbReference type="Pfam" id="PF00294">
    <property type="entry name" value="PfkB"/>
    <property type="match status" value="1"/>
</dbReference>
<keyword evidence="1" id="KW-0808">Transferase</keyword>
<reference evidence="4 5" key="1">
    <citation type="submission" date="2018-05" db="EMBL/GenBank/DDBJ databases">
        <title>Genomic Encyclopedia of Type Strains, Phase IV (KMG-IV): sequencing the most valuable type-strain genomes for metagenomic binning, comparative biology and taxonomic classification.</title>
        <authorList>
            <person name="Goeker M."/>
        </authorList>
    </citation>
    <scope>NUCLEOTIDE SEQUENCE [LARGE SCALE GENOMIC DNA]</scope>
    <source>
        <strain evidence="4 5">DSM 44704</strain>
    </source>
</reference>
<protein>
    <submittedName>
        <fullName evidence="4">Ribokinase</fullName>
    </submittedName>
</protein>
<keyword evidence="2 4" id="KW-0418">Kinase</keyword>
<dbReference type="GO" id="GO:0005829">
    <property type="term" value="C:cytosol"/>
    <property type="evidence" value="ECO:0007669"/>
    <property type="project" value="TreeGrafter"/>
</dbReference>
<organism evidence="4 5">
    <name type="scientific">Nocardia tenerifensis</name>
    <dbReference type="NCBI Taxonomy" id="228006"/>
    <lineage>
        <taxon>Bacteria</taxon>
        <taxon>Bacillati</taxon>
        <taxon>Actinomycetota</taxon>
        <taxon>Actinomycetes</taxon>
        <taxon>Mycobacteriales</taxon>
        <taxon>Nocardiaceae</taxon>
        <taxon>Nocardia</taxon>
    </lineage>
</organism>
<evidence type="ECO:0000256" key="2">
    <source>
        <dbReference type="ARBA" id="ARBA00022777"/>
    </source>
</evidence>
<dbReference type="GO" id="GO:0016301">
    <property type="term" value="F:kinase activity"/>
    <property type="evidence" value="ECO:0007669"/>
    <property type="project" value="UniProtKB-KW"/>
</dbReference>
<dbReference type="InterPro" id="IPR011611">
    <property type="entry name" value="PfkB_dom"/>
</dbReference>
<proteinExistence type="predicted"/>
<dbReference type="Proteomes" id="UP000247569">
    <property type="component" value="Unassembled WGS sequence"/>
</dbReference>
<dbReference type="OrthoDB" id="4554146at2"/>
<dbReference type="PANTHER" id="PTHR10584">
    <property type="entry name" value="SUGAR KINASE"/>
    <property type="match status" value="1"/>
</dbReference>
<gene>
    <name evidence="4" type="ORF">DFR70_101508</name>
</gene>
<dbReference type="InterPro" id="IPR029056">
    <property type="entry name" value="Ribokinase-like"/>
</dbReference>
<feature type="domain" description="Carbohydrate kinase PfkB" evidence="3">
    <location>
        <begin position="180"/>
        <end position="385"/>
    </location>
</feature>
<evidence type="ECO:0000313" key="5">
    <source>
        <dbReference type="Proteomes" id="UP000247569"/>
    </source>
</evidence>